<comment type="caution">
    <text evidence="4">The sequence shown here is derived from an EMBL/GenBank/DDBJ whole genome shotgun (WGS) entry which is preliminary data.</text>
</comment>
<keyword evidence="1" id="KW-0496">Mitochondrion</keyword>
<reference evidence="4 5" key="1">
    <citation type="journal article" date="2018" name="New Phytol.">
        <title>Phylogenomics of Endogonaceae and evolution of mycorrhizas within Mucoromycota.</title>
        <authorList>
            <person name="Chang Y."/>
            <person name="Desiro A."/>
            <person name="Na H."/>
            <person name="Sandor L."/>
            <person name="Lipzen A."/>
            <person name="Clum A."/>
            <person name="Barry K."/>
            <person name="Grigoriev I.V."/>
            <person name="Martin F.M."/>
            <person name="Stajich J.E."/>
            <person name="Smith M.E."/>
            <person name="Bonito G."/>
            <person name="Spatafora J.W."/>
        </authorList>
    </citation>
    <scope>NUCLEOTIDE SEQUENCE [LARGE SCALE GENOMIC DNA]</scope>
    <source>
        <strain evidence="4 5">GMNB39</strain>
    </source>
</reference>
<name>A0A433AUN4_9FUNG</name>
<keyword evidence="1" id="KW-0809">Transit peptide</keyword>
<feature type="compositionally biased region" description="Basic and acidic residues" evidence="2">
    <location>
        <begin position="452"/>
        <end position="475"/>
    </location>
</feature>
<evidence type="ECO:0000256" key="2">
    <source>
        <dbReference type="SAM" id="MobiDB-lite"/>
    </source>
</evidence>
<dbReference type="PANTHER" id="PTHR12210">
    <property type="entry name" value="DULLARD PROTEIN PHOSPHATASE"/>
    <property type="match status" value="1"/>
</dbReference>
<keyword evidence="1" id="KW-0653">Protein transport</keyword>
<dbReference type="SMART" id="SM00577">
    <property type="entry name" value="CPDc"/>
    <property type="match status" value="1"/>
</dbReference>
<feature type="domain" description="FCP1 homology" evidence="3">
    <location>
        <begin position="60"/>
        <end position="219"/>
    </location>
</feature>
<dbReference type="InterPro" id="IPR036412">
    <property type="entry name" value="HAD-like_sf"/>
</dbReference>
<feature type="compositionally biased region" description="Polar residues" evidence="2">
    <location>
        <begin position="1"/>
        <end position="14"/>
    </location>
</feature>
<dbReference type="AlphaFoldDB" id="A0A433AUN4"/>
<dbReference type="InterPro" id="IPR023214">
    <property type="entry name" value="HAD_sf"/>
</dbReference>
<dbReference type="InterPro" id="IPR050365">
    <property type="entry name" value="TIM50"/>
</dbReference>
<dbReference type="GO" id="GO:0005744">
    <property type="term" value="C:TIM23 mitochondrial import inner membrane translocase complex"/>
    <property type="evidence" value="ECO:0007669"/>
    <property type="project" value="UniProtKB-UniRule"/>
</dbReference>
<feature type="compositionally biased region" description="Polar residues" evidence="2">
    <location>
        <begin position="339"/>
        <end position="355"/>
    </location>
</feature>
<gene>
    <name evidence="4" type="ORF">BC936DRAFT_140329</name>
</gene>
<organism evidence="4 5">
    <name type="scientific">Jimgerdemannia flammicorona</name>
    <dbReference type="NCBI Taxonomy" id="994334"/>
    <lineage>
        <taxon>Eukaryota</taxon>
        <taxon>Fungi</taxon>
        <taxon>Fungi incertae sedis</taxon>
        <taxon>Mucoromycota</taxon>
        <taxon>Mucoromycotina</taxon>
        <taxon>Endogonomycetes</taxon>
        <taxon>Endogonales</taxon>
        <taxon>Endogonaceae</taxon>
        <taxon>Jimgerdemannia</taxon>
    </lineage>
</organism>
<comment type="subcellular location">
    <subcellularLocation>
        <location evidence="1">Mitochondrion inner membrane</location>
        <topology evidence="1">Single-pass membrane protein</topology>
    </subcellularLocation>
</comment>
<dbReference type="PROSITE" id="PS50969">
    <property type="entry name" value="FCP1"/>
    <property type="match status" value="1"/>
</dbReference>
<keyword evidence="1" id="KW-0811">Translocation</keyword>
<feature type="compositionally biased region" description="Basic and acidic residues" evidence="2">
    <location>
        <begin position="432"/>
        <end position="444"/>
    </location>
</feature>
<keyword evidence="5" id="KW-1185">Reference proteome</keyword>
<feature type="compositionally biased region" description="Basic and acidic residues" evidence="2">
    <location>
        <begin position="275"/>
        <end position="287"/>
    </location>
</feature>
<dbReference type="InterPro" id="IPR004274">
    <property type="entry name" value="FCP1_dom"/>
</dbReference>
<dbReference type="Gene3D" id="3.40.50.1000">
    <property type="entry name" value="HAD superfamily/HAD-like"/>
    <property type="match status" value="1"/>
</dbReference>
<feature type="region of interest" description="Disordered" evidence="2">
    <location>
        <begin position="1"/>
        <end position="20"/>
    </location>
</feature>
<dbReference type="SUPFAM" id="SSF56784">
    <property type="entry name" value="HAD-like"/>
    <property type="match status" value="1"/>
</dbReference>
<dbReference type="OrthoDB" id="1711508at2759"/>
<dbReference type="Proteomes" id="UP000268093">
    <property type="component" value="Unassembled WGS sequence"/>
</dbReference>
<evidence type="ECO:0000313" key="4">
    <source>
        <dbReference type="EMBL" id="RUP06380.1"/>
    </source>
</evidence>
<protein>
    <recommendedName>
        <fullName evidence="1">Mitochondrial import inner membrane translocase subunit TIM50</fullName>
    </recommendedName>
</protein>
<dbReference type="Pfam" id="PF03031">
    <property type="entry name" value="NIF"/>
    <property type="match status" value="1"/>
</dbReference>
<accession>A0A433AUN4</accession>
<sequence>MSFTRLSKGTTDAPSSFPIDQDQLANTMATSLTISSDQRQLEGPSQAYIDLSLRPSVELDTPSLKLLVLDLNGTLIYRNKPKSGITPRPFLRDFLNFAFAHFDVMVWSSAQPENVNRMTEFFGSHKKDLIATWDRKSFDLSPAQYNKKSLTIKNLEAIWNKSIAVHRYDQTNTILVDDSPLKAQLQPFNCLHLPEFDKKRCGRGTDHELQHAITYLDRARRQSNVSSWMRANPYVTDDPNPSNDGSKNEGDHQGKRKSSKNWDFRPRGDGGGGDGKSRDRGSGRDENLDAPVTYGTGNLIGRGGGIRYERSPTPSWLREQEARQDSRTWDDGAYDDRNYGSNYYQPQRQHKSTTYAAHGPNMSFHSMPWRDNGGDDDRWRRRSGDSSREEGGRIASPVTWSAPRMERDALPGTGWGAPPVPGTGWSSPAATEHGRRASGDEQGRRGRRRVSRWNDERADERAGNSEREDYGKSRT</sequence>
<dbReference type="GO" id="GO:0015031">
    <property type="term" value="P:protein transport"/>
    <property type="evidence" value="ECO:0007669"/>
    <property type="project" value="UniProtKB-KW"/>
</dbReference>
<evidence type="ECO:0000313" key="5">
    <source>
        <dbReference type="Proteomes" id="UP000268093"/>
    </source>
</evidence>
<comment type="similarity">
    <text evidence="1">Belongs to the TIM50 family.</text>
</comment>
<feature type="compositionally biased region" description="Basic and acidic residues" evidence="2">
    <location>
        <begin position="318"/>
        <end position="338"/>
    </location>
</feature>
<dbReference type="EMBL" id="RBNI01016831">
    <property type="protein sequence ID" value="RUP06380.1"/>
    <property type="molecule type" value="Genomic_DNA"/>
</dbReference>
<evidence type="ECO:0000256" key="1">
    <source>
        <dbReference type="RuleBase" id="RU365079"/>
    </source>
</evidence>
<feature type="compositionally biased region" description="Basic and acidic residues" evidence="2">
    <location>
        <begin position="372"/>
        <end position="392"/>
    </location>
</feature>
<comment type="function">
    <text evidence="1">Essential component of the TIM23 complex, a complex that mediates the translocation of transit peptide-containing proteins across the mitochondrial inner membrane.</text>
</comment>
<feature type="region of interest" description="Disordered" evidence="2">
    <location>
        <begin position="231"/>
        <end position="475"/>
    </location>
</feature>
<proteinExistence type="inferred from homology"/>
<comment type="subunit">
    <text evidence="1">Component of the TIM23 complex.</text>
</comment>
<evidence type="ECO:0000259" key="3">
    <source>
        <dbReference type="PROSITE" id="PS50969"/>
    </source>
</evidence>
<keyword evidence="1" id="KW-0813">Transport</keyword>